<gene>
    <name evidence="11" type="ORF">A3207_06470</name>
</gene>
<keyword evidence="6 9" id="KW-0472">Membrane</keyword>
<feature type="transmembrane region" description="Helical" evidence="9">
    <location>
        <begin position="184"/>
        <end position="205"/>
    </location>
</feature>
<dbReference type="Gene3D" id="1.20.120.350">
    <property type="entry name" value="Voltage-gated potassium channels. Chain C"/>
    <property type="match status" value="1"/>
</dbReference>
<evidence type="ECO:0000256" key="7">
    <source>
        <dbReference type="ARBA" id="ARBA00023303"/>
    </source>
</evidence>
<keyword evidence="4 9" id="KW-1133">Transmembrane helix</keyword>
<feature type="transmembrane region" description="Helical" evidence="9">
    <location>
        <begin position="121"/>
        <end position="144"/>
    </location>
</feature>
<dbReference type="AlphaFoldDB" id="A0A8J8PBU4"/>
<dbReference type="InterPro" id="IPR013099">
    <property type="entry name" value="K_chnl_dom"/>
</dbReference>
<evidence type="ECO:0000259" key="10">
    <source>
        <dbReference type="Pfam" id="PF07885"/>
    </source>
</evidence>
<dbReference type="RefSeq" id="WP_400194517.1">
    <property type="nucleotide sequence ID" value="NZ_CAYAYE010000042.1"/>
</dbReference>
<evidence type="ECO:0000313" key="11">
    <source>
        <dbReference type="EMBL" id="TQS83965.1"/>
    </source>
</evidence>
<feature type="domain" description="Potassium channel" evidence="10">
    <location>
        <begin position="130"/>
        <end position="207"/>
    </location>
</feature>
<proteinExistence type="predicted"/>
<evidence type="ECO:0000256" key="4">
    <source>
        <dbReference type="ARBA" id="ARBA00022989"/>
    </source>
</evidence>
<sequence length="262" mass="29592">MNKWFADRNPNFATMIALVGALSVLNSVLAIIYDGTHIGDIAKIINYVLAILFLINFIYRFLTSTSPRQYILHEFGWLDILCIIPFYQISWLFRGVRSSMIFWHMGWHKLKSNIRNEGAEAILFLGVFIIILIIEFGSMAAYSFESADPSANIQKPTDALWWAIVTISTVGYGDFYPVTLGGRLTASLMMIAGIGIFATLTGYLANRYLVSNQSKAVVGKGGQVSILTRLEGESKEEFDKAYKDLSERLERIEQKFDSEDRK</sequence>
<dbReference type="Pfam" id="PF07885">
    <property type="entry name" value="Ion_trans_2"/>
    <property type="match status" value="1"/>
</dbReference>
<keyword evidence="2" id="KW-0813">Transport</keyword>
<feature type="transmembrane region" description="Helical" evidence="9">
    <location>
        <begin position="44"/>
        <end position="63"/>
    </location>
</feature>
<evidence type="ECO:0000313" key="12">
    <source>
        <dbReference type="Proteomes" id="UP000752814"/>
    </source>
</evidence>
<dbReference type="Proteomes" id="UP000752814">
    <property type="component" value="Unassembled WGS sequence"/>
</dbReference>
<feature type="transmembrane region" description="Helical" evidence="9">
    <location>
        <begin position="159"/>
        <end position="177"/>
    </location>
</feature>
<organism evidence="11 12">
    <name type="scientific">Candidatus Methanomassiliicoccus intestinalis</name>
    <dbReference type="NCBI Taxonomy" id="1406512"/>
    <lineage>
        <taxon>Archaea</taxon>
        <taxon>Methanobacteriati</taxon>
        <taxon>Thermoplasmatota</taxon>
        <taxon>Thermoplasmata</taxon>
        <taxon>Methanomassiliicoccales</taxon>
        <taxon>Methanomassiliicoccaceae</taxon>
        <taxon>Methanomassiliicoccus</taxon>
    </lineage>
</organism>
<keyword evidence="8" id="KW-0175">Coiled coil</keyword>
<evidence type="ECO:0000256" key="6">
    <source>
        <dbReference type="ARBA" id="ARBA00023136"/>
    </source>
</evidence>
<evidence type="ECO:0000256" key="2">
    <source>
        <dbReference type="ARBA" id="ARBA00022448"/>
    </source>
</evidence>
<dbReference type="PANTHER" id="PTHR11537:SF254">
    <property type="entry name" value="POTASSIUM VOLTAGE-GATED CHANNEL PROTEIN SHAB"/>
    <property type="match status" value="1"/>
</dbReference>
<dbReference type="EMBL" id="LVVT01000007">
    <property type="protein sequence ID" value="TQS83965.1"/>
    <property type="molecule type" value="Genomic_DNA"/>
</dbReference>
<keyword evidence="5" id="KW-0406">Ion transport</keyword>
<evidence type="ECO:0000256" key="5">
    <source>
        <dbReference type="ARBA" id="ARBA00023065"/>
    </source>
</evidence>
<evidence type="ECO:0000256" key="8">
    <source>
        <dbReference type="SAM" id="Coils"/>
    </source>
</evidence>
<dbReference type="Gene3D" id="1.10.287.70">
    <property type="match status" value="1"/>
</dbReference>
<evidence type="ECO:0000256" key="1">
    <source>
        <dbReference type="ARBA" id="ARBA00004141"/>
    </source>
</evidence>
<name>A0A8J8PBU4_9ARCH</name>
<evidence type="ECO:0000256" key="3">
    <source>
        <dbReference type="ARBA" id="ARBA00022692"/>
    </source>
</evidence>
<dbReference type="SUPFAM" id="SSF81324">
    <property type="entry name" value="Voltage-gated potassium channels"/>
    <property type="match status" value="1"/>
</dbReference>
<feature type="transmembrane region" description="Helical" evidence="9">
    <location>
        <begin position="75"/>
        <end position="93"/>
    </location>
</feature>
<dbReference type="GO" id="GO:0001508">
    <property type="term" value="P:action potential"/>
    <property type="evidence" value="ECO:0007669"/>
    <property type="project" value="TreeGrafter"/>
</dbReference>
<keyword evidence="3 9" id="KW-0812">Transmembrane</keyword>
<dbReference type="PANTHER" id="PTHR11537">
    <property type="entry name" value="VOLTAGE-GATED POTASSIUM CHANNEL"/>
    <property type="match status" value="1"/>
</dbReference>
<protein>
    <recommendedName>
        <fullName evidence="10">Potassium channel domain-containing protein</fullName>
    </recommendedName>
</protein>
<comment type="caution">
    <text evidence="11">The sequence shown here is derived from an EMBL/GenBank/DDBJ whole genome shotgun (WGS) entry which is preliminary data.</text>
</comment>
<feature type="coiled-coil region" evidence="8">
    <location>
        <begin position="235"/>
        <end position="262"/>
    </location>
</feature>
<dbReference type="Gene3D" id="1.20.5.110">
    <property type="match status" value="1"/>
</dbReference>
<accession>A0A8J8PBU4</accession>
<dbReference type="InterPro" id="IPR027359">
    <property type="entry name" value="Volt_channel_dom_sf"/>
</dbReference>
<dbReference type="PRINTS" id="PR00169">
    <property type="entry name" value="KCHANNEL"/>
</dbReference>
<feature type="transmembrane region" description="Helical" evidence="9">
    <location>
        <begin position="12"/>
        <end position="32"/>
    </location>
</feature>
<dbReference type="GO" id="GO:0005249">
    <property type="term" value="F:voltage-gated potassium channel activity"/>
    <property type="evidence" value="ECO:0007669"/>
    <property type="project" value="InterPro"/>
</dbReference>
<reference evidence="11" key="1">
    <citation type="submission" date="2016-03" db="EMBL/GenBank/DDBJ databases">
        <authorList>
            <person name="Borrel G."/>
            <person name="Mccann A."/>
            <person name="O'Toole P.W."/>
        </authorList>
    </citation>
    <scope>NUCLEOTIDE SEQUENCE</scope>
    <source>
        <strain evidence="11">183</strain>
    </source>
</reference>
<evidence type="ECO:0000256" key="9">
    <source>
        <dbReference type="SAM" id="Phobius"/>
    </source>
</evidence>
<dbReference type="GO" id="GO:0008076">
    <property type="term" value="C:voltage-gated potassium channel complex"/>
    <property type="evidence" value="ECO:0007669"/>
    <property type="project" value="InterPro"/>
</dbReference>
<comment type="subcellular location">
    <subcellularLocation>
        <location evidence="1">Membrane</location>
        <topology evidence="1">Multi-pass membrane protein</topology>
    </subcellularLocation>
</comment>
<keyword evidence="7" id="KW-0407">Ion channel</keyword>
<dbReference type="InterPro" id="IPR028325">
    <property type="entry name" value="VG_K_chnl"/>
</dbReference>